<gene>
    <name evidence="1" type="ordered locus">Cyast_0012</name>
</gene>
<proteinExistence type="predicted"/>
<dbReference type="KEGG" id="csn:Cyast_0012"/>
<dbReference type="HOGENOM" id="CLU_3396102_0_0_3"/>
<name>K9YHN8_CYASC</name>
<evidence type="ECO:0000313" key="2">
    <source>
        <dbReference type="Proteomes" id="UP000010483"/>
    </source>
</evidence>
<dbReference type="BioCyc" id="CSTA292563:G1353-12-MONOMER"/>
<reference evidence="2" key="1">
    <citation type="journal article" date="2013" name="Proc. Natl. Acad. Sci. U.S.A.">
        <title>Improving the coverage of the cyanobacterial phylum using diversity-driven genome sequencing.</title>
        <authorList>
            <person name="Shih P.M."/>
            <person name="Wu D."/>
            <person name="Latifi A."/>
            <person name="Axen S.D."/>
            <person name="Fewer D.P."/>
            <person name="Talla E."/>
            <person name="Calteau A."/>
            <person name="Cai F."/>
            <person name="Tandeau de Marsac N."/>
            <person name="Rippka R."/>
            <person name="Herdman M."/>
            <person name="Sivonen K."/>
            <person name="Coursin T."/>
            <person name="Laurent T."/>
            <person name="Goodwin L."/>
            <person name="Nolan M."/>
            <person name="Davenport K.W."/>
            <person name="Han C.S."/>
            <person name="Rubin E.M."/>
            <person name="Eisen J.A."/>
            <person name="Woyke T."/>
            <person name="Gugger M."/>
            <person name="Kerfeld C.A."/>
        </authorList>
    </citation>
    <scope>NUCLEOTIDE SEQUENCE [LARGE SCALE GENOMIC DNA]</scope>
    <source>
        <strain evidence="2">ATCC 29140 / PCC 7202</strain>
    </source>
</reference>
<keyword evidence="2" id="KW-1185">Reference proteome</keyword>
<accession>K9YHN8</accession>
<sequence length="31" mass="3647">MAEEIKIPESNFNPTPEQILTIMNRKETEKD</sequence>
<dbReference type="Proteomes" id="UP000010483">
    <property type="component" value="Chromosome"/>
</dbReference>
<dbReference type="EMBL" id="CP003940">
    <property type="protein sequence ID" value="AFZ45997.1"/>
    <property type="molecule type" value="Genomic_DNA"/>
</dbReference>
<evidence type="ECO:0000313" key="1">
    <source>
        <dbReference type="EMBL" id="AFZ45997.1"/>
    </source>
</evidence>
<protein>
    <submittedName>
        <fullName evidence="1">Uncharacterized protein</fullName>
    </submittedName>
</protein>
<organism evidence="1 2">
    <name type="scientific">Cyanobacterium stanieri (strain ATCC 29140 / PCC 7202)</name>
    <dbReference type="NCBI Taxonomy" id="292563"/>
    <lineage>
        <taxon>Bacteria</taxon>
        <taxon>Bacillati</taxon>
        <taxon>Cyanobacteriota</taxon>
        <taxon>Cyanophyceae</taxon>
        <taxon>Oscillatoriophycideae</taxon>
        <taxon>Chroococcales</taxon>
        <taxon>Geminocystaceae</taxon>
        <taxon>Cyanobacterium</taxon>
    </lineage>
</organism>
<dbReference type="AlphaFoldDB" id="K9YHN8"/>
<dbReference type="STRING" id="292563.Cyast_0012"/>